<dbReference type="Gene3D" id="3.20.20.30">
    <property type="entry name" value="Luciferase-like domain"/>
    <property type="match status" value="1"/>
</dbReference>
<dbReference type="EMBL" id="CP134206">
    <property type="protein sequence ID" value="WND04388.1"/>
    <property type="molecule type" value="Genomic_DNA"/>
</dbReference>
<evidence type="ECO:0000256" key="5">
    <source>
        <dbReference type="ARBA" id="ARBA00033748"/>
    </source>
</evidence>
<organism evidence="8 9">
    <name type="scientific">Acinetobacter soli</name>
    <dbReference type="NCBI Taxonomy" id="487316"/>
    <lineage>
        <taxon>Bacteria</taxon>
        <taxon>Pseudomonadati</taxon>
        <taxon>Pseudomonadota</taxon>
        <taxon>Gammaproteobacteria</taxon>
        <taxon>Moraxellales</taxon>
        <taxon>Moraxellaceae</taxon>
        <taxon>Acinetobacter</taxon>
    </lineage>
</organism>
<evidence type="ECO:0000256" key="4">
    <source>
        <dbReference type="ARBA" id="ARBA00023033"/>
    </source>
</evidence>
<dbReference type="InterPro" id="IPR011251">
    <property type="entry name" value="Luciferase-like_dom"/>
</dbReference>
<dbReference type="InterPro" id="IPR036661">
    <property type="entry name" value="Luciferase-like_sf"/>
</dbReference>
<dbReference type="GO" id="GO:0004497">
    <property type="term" value="F:monooxygenase activity"/>
    <property type="evidence" value="ECO:0007669"/>
    <property type="project" value="UniProtKB-KW"/>
</dbReference>
<feature type="binding site" evidence="6">
    <location>
        <position position="154"/>
    </location>
    <ligand>
        <name>FMN</name>
        <dbReference type="ChEBI" id="CHEBI:58210"/>
    </ligand>
</feature>
<accession>A0AB38YSF3</accession>
<evidence type="ECO:0000256" key="2">
    <source>
        <dbReference type="ARBA" id="ARBA00022643"/>
    </source>
</evidence>
<feature type="binding site" evidence="6">
    <location>
        <position position="104"/>
    </location>
    <ligand>
        <name>FMN</name>
        <dbReference type="ChEBI" id="CHEBI:58210"/>
    </ligand>
</feature>
<dbReference type="SUPFAM" id="SSF51679">
    <property type="entry name" value="Bacterial luciferase-like"/>
    <property type="match status" value="1"/>
</dbReference>
<dbReference type="Pfam" id="PF00296">
    <property type="entry name" value="Bac_luciferase"/>
    <property type="match status" value="1"/>
</dbReference>
<dbReference type="Proteomes" id="UP001256400">
    <property type="component" value="Chromosome"/>
</dbReference>
<feature type="binding site" evidence="6">
    <location>
        <position position="230"/>
    </location>
    <ligand>
        <name>FMN</name>
        <dbReference type="ChEBI" id="CHEBI:58210"/>
    </ligand>
</feature>
<feature type="domain" description="Luciferase-like" evidence="7">
    <location>
        <begin position="24"/>
        <end position="392"/>
    </location>
</feature>
<name>A0AB38YSF3_9GAMM</name>
<dbReference type="NCBIfam" id="TIGR03860">
    <property type="entry name" value="FMN_nitrolo"/>
    <property type="match status" value="1"/>
</dbReference>
<keyword evidence="1 6" id="KW-0285">Flavoprotein</keyword>
<dbReference type="AlphaFoldDB" id="A0AB38YSF3"/>
<dbReference type="InterPro" id="IPR051260">
    <property type="entry name" value="Diverse_substr_monoxygenases"/>
</dbReference>
<dbReference type="PANTHER" id="PTHR30011">
    <property type="entry name" value="ALKANESULFONATE MONOOXYGENASE-RELATED"/>
    <property type="match status" value="1"/>
</dbReference>
<proteinExistence type="inferred from homology"/>
<reference evidence="8" key="1">
    <citation type="submission" date="2023-09" db="EMBL/GenBank/DDBJ databases">
        <title>Acinetobacter soli.</title>
        <authorList>
            <person name="Kim B."/>
            <person name="Kim D."/>
            <person name="Park D."/>
        </authorList>
    </citation>
    <scope>NUCLEOTIDE SEQUENCE</scope>
    <source>
        <strain evidence="8">2023.05</strain>
    </source>
</reference>
<dbReference type="PANTHER" id="PTHR30011:SF16">
    <property type="entry name" value="C2H2 FINGER DOMAIN TRANSCRIPTION FACTOR (EUROFUNG)-RELATED"/>
    <property type="match status" value="1"/>
</dbReference>
<evidence type="ECO:0000256" key="1">
    <source>
        <dbReference type="ARBA" id="ARBA00022630"/>
    </source>
</evidence>
<evidence type="ECO:0000313" key="8">
    <source>
        <dbReference type="EMBL" id="WND04388.1"/>
    </source>
</evidence>
<dbReference type="RefSeq" id="WP_055415205.1">
    <property type="nucleotide sequence ID" value="NZ_BKFD01000001.1"/>
</dbReference>
<dbReference type="InterPro" id="IPR016215">
    <property type="entry name" value="NTA_MOA"/>
</dbReference>
<evidence type="ECO:0000256" key="6">
    <source>
        <dbReference type="PIRSR" id="PIRSR000337-1"/>
    </source>
</evidence>
<keyword evidence="4" id="KW-0503">Monooxygenase</keyword>
<feature type="binding site" evidence="6">
    <location>
        <position position="158"/>
    </location>
    <ligand>
        <name>FMN</name>
        <dbReference type="ChEBI" id="CHEBI:58210"/>
    </ligand>
</feature>
<evidence type="ECO:0000256" key="3">
    <source>
        <dbReference type="ARBA" id="ARBA00023002"/>
    </source>
</evidence>
<keyword evidence="3 8" id="KW-0560">Oxidoreductase</keyword>
<keyword evidence="2 6" id="KW-0288">FMN</keyword>
<sequence>MPKTIKFFAFDCAAPAHMSSGLWRHPEDRGHEYTSIKYWIEYAQLLEKACFDGIFFANNDGYHDVYKGSVDESLKDAAQIPMNEPAYIIPAMAAVTQYLGFGVTASTAYDHPYTLARKFSTLDHLTDGRIAWNLVTSYTNSAAKNLGSGQQREHDDRYAHASEFLDVTFKLWEGSWDDDAVVLDRANSVYVRPDRVHEIQHQGTHFNVPGIFVCEPSVQRTPVIFQAGGSSRGVELAASSAEVVFMSLSNKAALKKQITQLREKAVEFGRNPEHIAVVQLVTVICDETDEAAEQRYAEYQKLASYHGAMARYSSWAGLDMDAFDPDLPLQHVKTQSMQTMVDYFLKLDPSKQWTPRDIGEYLAIGGTSPVIVGGPETVANALLSWVEETGVDGFNLAPAVKFQDIKNFAEYVVPELQRRGLMRTAYEGTTLREHLFGQGHIRLPDDHPATQYRLNPVSFNAHLNQGASEELAS</sequence>
<gene>
    <name evidence="8" type="ORF">RHP80_09095</name>
</gene>
<protein>
    <submittedName>
        <fullName evidence="8">LLM class flavin-dependent oxidoreductase</fullName>
        <ecNumber evidence="8">1.-.-.-</ecNumber>
    </submittedName>
</protein>
<evidence type="ECO:0000259" key="7">
    <source>
        <dbReference type="Pfam" id="PF00296"/>
    </source>
</evidence>
<dbReference type="GO" id="GO:0016705">
    <property type="term" value="F:oxidoreductase activity, acting on paired donors, with incorporation or reduction of molecular oxygen"/>
    <property type="evidence" value="ECO:0007669"/>
    <property type="project" value="InterPro"/>
</dbReference>
<dbReference type="EC" id="1.-.-.-" evidence="8"/>
<comment type="similarity">
    <text evidence="5">Belongs to the NtaA/SnaA/DszA monooxygenase family.</text>
</comment>
<dbReference type="PIRSF" id="PIRSF000337">
    <property type="entry name" value="NTA_MOA"/>
    <property type="match status" value="1"/>
</dbReference>
<evidence type="ECO:0000313" key="9">
    <source>
        <dbReference type="Proteomes" id="UP001256400"/>
    </source>
</evidence>